<dbReference type="VEuPathDB" id="MicrosporidiaDB:AEWD_030280"/>
<dbReference type="VEuPathDB" id="MicrosporidiaDB:ECU03_0350"/>
<dbReference type="InterPro" id="IPR028012">
    <property type="entry name" value="Rua1_C"/>
</dbReference>
<dbReference type="VEuPathDB" id="MicrosporidiaDB:M970_030280"/>
<dbReference type="EMBL" id="KC513611">
    <property type="protein sequence ID" value="AGE95977.1"/>
    <property type="molecule type" value="Genomic_DNA"/>
</dbReference>
<gene>
    <name evidence="2" type="ORF">ECU03_0350</name>
</gene>
<dbReference type="Pfam" id="PF14616">
    <property type="entry name" value="Rua1_C"/>
    <property type="match status" value="1"/>
</dbReference>
<dbReference type="PANTHER" id="PTHR28125">
    <property type="entry name" value="MEIOTIC EXPRESSION UP-REGULATED PROTEIN 26"/>
    <property type="match status" value="1"/>
</dbReference>
<dbReference type="VEuPathDB" id="MicrosporidiaDB:AEWQ_030280"/>
<accession>M1K9L5</accession>
<dbReference type="PANTHER" id="PTHR28125:SF2">
    <property type="entry name" value="MEIOTIC EXPRESSION UP-REGULATED PROTEIN 26"/>
    <property type="match status" value="1"/>
</dbReference>
<sequence>MSAYRNILYLDDFLALDCNMPDVLLDPQEFYGLDGTAGFIELADGMSFQTITAIDRSSDLLMHPVAERPVGTGDMYKPRKIRGAGKLREGYCEMCNLWFKLKTSSYWYHMNYKHGINSKGIRYPEPQIRYTEHRAEGFCIACNDWIVLGHKAKGRSTKFGWFKHCQKRHSSSKAV</sequence>
<organism evidence="2">
    <name type="scientific">Encephalitozoon cuniculi</name>
    <name type="common">Microsporidian parasite</name>
    <dbReference type="NCBI Taxonomy" id="6035"/>
    <lineage>
        <taxon>Eukaryota</taxon>
        <taxon>Fungi</taxon>
        <taxon>Fungi incertae sedis</taxon>
        <taxon>Microsporidia</taxon>
        <taxon>Unikaryonidae</taxon>
        <taxon>Encephalitozoon</taxon>
    </lineage>
</organism>
<evidence type="ECO:0000259" key="1">
    <source>
        <dbReference type="Pfam" id="PF14616"/>
    </source>
</evidence>
<feature type="domain" description="Transcription regulator Rua1 C-terminal" evidence="1">
    <location>
        <begin position="74"/>
        <end position="169"/>
    </location>
</feature>
<dbReference type="VEuPathDB" id="MicrosporidiaDB:AEWR_030280"/>
<evidence type="ECO:0000313" key="2">
    <source>
        <dbReference type="EMBL" id="AGE95977.1"/>
    </source>
</evidence>
<dbReference type="AlphaFoldDB" id="M1K9L5"/>
<protein>
    <recommendedName>
        <fullName evidence="1">Transcription regulator Rua1 C-terminal domain-containing protein</fullName>
    </recommendedName>
</protein>
<proteinExistence type="predicted"/>
<reference evidence="2" key="1">
    <citation type="journal article" date="2013" name="Eukaryot. Cell">
        <title>Extremely Reduced Levels of Heterozygosity in the Vertebrate Pathogen Encephalitozoon cuniculi.</title>
        <authorList>
            <person name="Selman M."/>
            <person name="Sak B."/>
            <person name="Kvac M."/>
            <person name="Farinelli L."/>
            <person name="Weiss L.M."/>
            <person name="Corradi N."/>
        </authorList>
    </citation>
    <scope>NUCLEOTIDE SEQUENCE</scope>
</reference>
<name>M1K9L5_ENCCN</name>